<dbReference type="NCBIfam" id="TIGR02433">
    <property type="entry name" value="lysidine_TilS_C"/>
    <property type="match status" value="1"/>
</dbReference>
<evidence type="ECO:0000259" key="9">
    <source>
        <dbReference type="SMART" id="SM00977"/>
    </source>
</evidence>
<evidence type="ECO:0000313" key="10">
    <source>
        <dbReference type="EMBL" id="MDO6544838.1"/>
    </source>
</evidence>
<dbReference type="SUPFAM" id="SSF52402">
    <property type="entry name" value="Adenine nucleotide alpha hydrolases-like"/>
    <property type="match status" value="1"/>
</dbReference>
<dbReference type="InterPro" id="IPR012094">
    <property type="entry name" value="tRNA_Ile_lys_synt"/>
</dbReference>
<evidence type="ECO:0000256" key="1">
    <source>
        <dbReference type="ARBA" id="ARBA00004496"/>
    </source>
</evidence>
<evidence type="ECO:0000256" key="6">
    <source>
        <dbReference type="ARBA" id="ARBA00022840"/>
    </source>
</evidence>
<dbReference type="GO" id="GO:0005737">
    <property type="term" value="C:cytoplasm"/>
    <property type="evidence" value="ECO:0007669"/>
    <property type="project" value="UniProtKB-SubCell"/>
</dbReference>
<dbReference type="Pfam" id="PF11734">
    <property type="entry name" value="TilS_C"/>
    <property type="match status" value="1"/>
</dbReference>
<evidence type="ECO:0000256" key="7">
    <source>
        <dbReference type="ARBA" id="ARBA00048539"/>
    </source>
</evidence>
<comment type="catalytic activity">
    <reaction evidence="7 8">
        <text>cytidine(34) in tRNA(Ile2) + L-lysine + ATP = lysidine(34) in tRNA(Ile2) + AMP + diphosphate + H(+)</text>
        <dbReference type="Rhea" id="RHEA:43744"/>
        <dbReference type="Rhea" id="RHEA-COMP:10625"/>
        <dbReference type="Rhea" id="RHEA-COMP:10670"/>
        <dbReference type="ChEBI" id="CHEBI:15378"/>
        <dbReference type="ChEBI" id="CHEBI:30616"/>
        <dbReference type="ChEBI" id="CHEBI:32551"/>
        <dbReference type="ChEBI" id="CHEBI:33019"/>
        <dbReference type="ChEBI" id="CHEBI:82748"/>
        <dbReference type="ChEBI" id="CHEBI:83665"/>
        <dbReference type="ChEBI" id="CHEBI:456215"/>
        <dbReference type="EC" id="6.3.4.19"/>
    </reaction>
</comment>
<evidence type="ECO:0000256" key="8">
    <source>
        <dbReference type="HAMAP-Rule" id="MF_01161"/>
    </source>
</evidence>
<evidence type="ECO:0000256" key="2">
    <source>
        <dbReference type="ARBA" id="ARBA00022490"/>
    </source>
</evidence>
<dbReference type="CDD" id="cd01992">
    <property type="entry name" value="TilS_N"/>
    <property type="match status" value="1"/>
</dbReference>
<dbReference type="InterPro" id="IPR015262">
    <property type="entry name" value="tRNA_Ile_lys_synt_subst-bd"/>
</dbReference>
<name>A0AAW7Y869_9GAMM</name>
<feature type="binding site" evidence="8">
    <location>
        <begin position="29"/>
        <end position="34"/>
    </location>
    <ligand>
        <name>ATP</name>
        <dbReference type="ChEBI" id="CHEBI:30616"/>
    </ligand>
</feature>
<evidence type="ECO:0000256" key="5">
    <source>
        <dbReference type="ARBA" id="ARBA00022741"/>
    </source>
</evidence>
<dbReference type="Pfam" id="PF01171">
    <property type="entry name" value="ATP_bind_3"/>
    <property type="match status" value="1"/>
</dbReference>
<dbReference type="HAMAP" id="MF_01161">
    <property type="entry name" value="tRNA_Ile_lys_synt"/>
    <property type="match status" value="1"/>
</dbReference>
<comment type="subcellular location">
    <subcellularLocation>
        <location evidence="1 8">Cytoplasm</location>
    </subcellularLocation>
</comment>
<dbReference type="Gene3D" id="1.20.59.20">
    <property type="match status" value="1"/>
</dbReference>
<protein>
    <recommendedName>
        <fullName evidence="8">tRNA(Ile)-lysidine synthase</fullName>
        <ecNumber evidence="8">6.3.4.19</ecNumber>
    </recommendedName>
    <alternativeName>
        <fullName evidence="8">tRNA(Ile)-2-lysyl-cytidine synthase</fullName>
    </alternativeName>
    <alternativeName>
        <fullName evidence="8">tRNA(Ile)-lysidine synthetase</fullName>
    </alternativeName>
</protein>
<dbReference type="EC" id="6.3.4.19" evidence="8"/>
<dbReference type="PANTHER" id="PTHR43033">
    <property type="entry name" value="TRNA(ILE)-LYSIDINE SYNTHASE-RELATED"/>
    <property type="match status" value="1"/>
</dbReference>
<proteinExistence type="inferred from homology"/>
<comment type="similarity">
    <text evidence="8">Belongs to the tRNA(Ile)-lysidine synthase family.</text>
</comment>
<reference evidence="10" key="1">
    <citation type="submission" date="2023-07" db="EMBL/GenBank/DDBJ databases">
        <title>Genome content predicts the carbon catabolic preferences of heterotrophic bacteria.</title>
        <authorList>
            <person name="Gralka M."/>
        </authorList>
    </citation>
    <scope>NUCLEOTIDE SEQUENCE</scope>
    <source>
        <strain evidence="10">G2M05</strain>
    </source>
</reference>
<dbReference type="SUPFAM" id="SSF56037">
    <property type="entry name" value="PheT/TilS domain"/>
    <property type="match status" value="1"/>
</dbReference>
<comment type="caution">
    <text evidence="10">The sequence shown here is derived from an EMBL/GenBank/DDBJ whole genome shotgun (WGS) entry which is preliminary data.</text>
</comment>
<dbReference type="AlphaFoldDB" id="A0AAW7Y869"/>
<dbReference type="RefSeq" id="WP_303501212.1">
    <property type="nucleotide sequence ID" value="NZ_JAUOPU010000032.1"/>
</dbReference>
<accession>A0AAW7Y869</accession>
<evidence type="ECO:0000313" key="11">
    <source>
        <dbReference type="Proteomes" id="UP001170624"/>
    </source>
</evidence>
<keyword evidence="5 8" id="KW-0547">Nucleotide-binding</keyword>
<dbReference type="Proteomes" id="UP001170624">
    <property type="component" value="Unassembled WGS sequence"/>
</dbReference>
<dbReference type="Gene3D" id="3.40.50.620">
    <property type="entry name" value="HUPs"/>
    <property type="match status" value="1"/>
</dbReference>
<dbReference type="GO" id="GO:0005524">
    <property type="term" value="F:ATP binding"/>
    <property type="evidence" value="ECO:0007669"/>
    <property type="project" value="UniProtKB-UniRule"/>
</dbReference>
<dbReference type="InterPro" id="IPR012796">
    <property type="entry name" value="Lysidine-tRNA-synth_C"/>
</dbReference>
<dbReference type="SMART" id="SM00977">
    <property type="entry name" value="TilS_C"/>
    <property type="match status" value="1"/>
</dbReference>
<sequence>MSRSSLYRQLHLCLQSHSPKSKRFVLALSGGIDSRVLLDVMAEYLTLHPDHQCDAVHVHHGLNVHANEWAEKCYMWAKAVGIQCYVERVTLMKDSGDSLEQLARDARYQALAKHIKRGDVLLTAQHADDQVETLLLALKRGSGPAGLAAMPVSTSFANGHHVRPLLQISRVDIEAYAEQKNLDWVEDDSNQDTRFDRNFLRHQITPLLVQRWPGLRKAVARSAAICGEQEALLDELLADKLALATAVDGSLALSEHTQERLGKALIRQWLQRQGVAMPSCAQLEQVWHSVVLAQQDANPQLNWQQHQIRRYQQRLYLVQQWPDIQGVQLPITCSVPCELPQGLGRVTLMPSKHGQLRLPQNDEIISVRFNPEGINVKPVGRVGKRKLKKLFQEYGVPSWNRRRTPLVYYGDQLVAVAGLFVVDGFAGQECELTWHNPLSD</sequence>
<dbReference type="Pfam" id="PF09179">
    <property type="entry name" value="TilS"/>
    <property type="match status" value="1"/>
</dbReference>
<dbReference type="InterPro" id="IPR014729">
    <property type="entry name" value="Rossmann-like_a/b/a_fold"/>
</dbReference>
<dbReference type="InterPro" id="IPR011063">
    <property type="entry name" value="TilS/TtcA_N"/>
</dbReference>
<comment type="domain">
    <text evidence="8">The N-terminal region contains the highly conserved SGGXDS motif, predicted to be a P-loop motif involved in ATP binding.</text>
</comment>
<feature type="domain" description="Lysidine-tRNA(Ile) synthetase C-terminal" evidence="9">
    <location>
        <begin position="365"/>
        <end position="434"/>
    </location>
</feature>
<organism evidence="10 11">
    <name type="scientific">Photobacterium sanguinicancri</name>
    <dbReference type="NCBI Taxonomy" id="875932"/>
    <lineage>
        <taxon>Bacteria</taxon>
        <taxon>Pseudomonadati</taxon>
        <taxon>Pseudomonadota</taxon>
        <taxon>Gammaproteobacteria</taxon>
        <taxon>Vibrionales</taxon>
        <taxon>Vibrionaceae</taxon>
        <taxon>Photobacterium</taxon>
    </lineage>
</organism>
<evidence type="ECO:0000256" key="3">
    <source>
        <dbReference type="ARBA" id="ARBA00022598"/>
    </source>
</evidence>
<dbReference type="PANTHER" id="PTHR43033:SF1">
    <property type="entry name" value="TRNA(ILE)-LYSIDINE SYNTHASE-RELATED"/>
    <property type="match status" value="1"/>
</dbReference>
<evidence type="ECO:0000256" key="4">
    <source>
        <dbReference type="ARBA" id="ARBA00022694"/>
    </source>
</evidence>
<dbReference type="InterPro" id="IPR012795">
    <property type="entry name" value="tRNA_Ile_lys_synt_N"/>
</dbReference>
<comment type="function">
    <text evidence="8">Ligates lysine onto the cytidine present at position 34 of the AUA codon-specific tRNA(Ile) that contains the anticodon CAU, in an ATP-dependent manner. Cytidine is converted to lysidine, thus changing the amino acid specificity of the tRNA from methionine to isoleucine.</text>
</comment>
<dbReference type="SUPFAM" id="SSF82829">
    <property type="entry name" value="MesJ substrate recognition domain-like"/>
    <property type="match status" value="1"/>
</dbReference>
<dbReference type="EMBL" id="JAUOPU010000032">
    <property type="protein sequence ID" value="MDO6544838.1"/>
    <property type="molecule type" value="Genomic_DNA"/>
</dbReference>
<dbReference type="GO" id="GO:0032267">
    <property type="term" value="F:tRNA(Ile)-lysidine synthase activity"/>
    <property type="evidence" value="ECO:0007669"/>
    <property type="project" value="UniProtKB-EC"/>
</dbReference>
<keyword evidence="3 8" id="KW-0436">Ligase</keyword>
<keyword evidence="6 8" id="KW-0067">ATP-binding</keyword>
<gene>
    <name evidence="8 10" type="primary">tilS</name>
    <name evidence="10" type="ORF">Q4568_20080</name>
</gene>
<keyword evidence="2 8" id="KW-0963">Cytoplasm</keyword>
<keyword evidence="4 8" id="KW-0819">tRNA processing</keyword>
<dbReference type="GO" id="GO:0006400">
    <property type="term" value="P:tRNA modification"/>
    <property type="evidence" value="ECO:0007669"/>
    <property type="project" value="UniProtKB-UniRule"/>
</dbReference>
<dbReference type="NCBIfam" id="TIGR02432">
    <property type="entry name" value="lysidine_TilS_N"/>
    <property type="match status" value="1"/>
</dbReference>